<sequence length="58" mass="6454">MEEDEQIHILLAEDNQPDAKLTMYGLRSTSANTIMGRKSWATCSARANTSIWTQPCPA</sequence>
<comment type="caution">
    <text evidence="1">The sequence shown here is derived from an EMBL/GenBank/DDBJ whole genome shotgun (WGS) entry which is preliminary data.</text>
</comment>
<dbReference type="Proteomes" id="UP001156706">
    <property type="component" value="Unassembled WGS sequence"/>
</dbReference>
<name>A0ABQ5YBS1_9NEIS</name>
<evidence type="ECO:0000313" key="1">
    <source>
        <dbReference type="EMBL" id="GLR11478.1"/>
    </source>
</evidence>
<proteinExistence type="predicted"/>
<protein>
    <submittedName>
        <fullName evidence="1">Uncharacterized protein</fullName>
    </submittedName>
</protein>
<reference evidence="2" key="1">
    <citation type="journal article" date="2019" name="Int. J. Syst. Evol. Microbiol.">
        <title>The Global Catalogue of Microorganisms (GCM) 10K type strain sequencing project: providing services to taxonomists for standard genome sequencing and annotation.</title>
        <authorList>
            <consortium name="The Broad Institute Genomics Platform"/>
            <consortium name="The Broad Institute Genome Sequencing Center for Infectious Disease"/>
            <person name="Wu L."/>
            <person name="Ma J."/>
        </authorList>
    </citation>
    <scope>NUCLEOTIDE SEQUENCE [LARGE SCALE GENOMIC DNA]</scope>
    <source>
        <strain evidence="2">NBRC 110044</strain>
    </source>
</reference>
<gene>
    <name evidence="1" type="ORF">GCM10007907_02680</name>
</gene>
<evidence type="ECO:0000313" key="2">
    <source>
        <dbReference type="Proteomes" id="UP001156706"/>
    </source>
</evidence>
<organism evidence="1 2">
    <name type="scientific">Chitinimonas prasina</name>
    <dbReference type="NCBI Taxonomy" id="1434937"/>
    <lineage>
        <taxon>Bacteria</taxon>
        <taxon>Pseudomonadati</taxon>
        <taxon>Pseudomonadota</taxon>
        <taxon>Betaproteobacteria</taxon>
        <taxon>Neisseriales</taxon>
        <taxon>Chitinibacteraceae</taxon>
        <taxon>Chitinimonas</taxon>
    </lineage>
</organism>
<accession>A0ABQ5YBS1</accession>
<keyword evidence="2" id="KW-1185">Reference proteome</keyword>
<dbReference type="EMBL" id="BSOG01000001">
    <property type="protein sequence ID" value="GLR11478.1"/>
    <property type="molecule type" value="Genomic_DNA"/>
</dbReference>